<keyword evidence="5 12" id="KW-0812">Transmembrane</keyword>
<feature type="chain" id="PRO_5045583904" evidence="14">
    <location>
        <begin position="29"/>
        <end position="756"/>
    </location>
</feature>
<evidence type="ECO:0000256" key="4">
    <source>
        <dbReference type="ARBA" id="ARBA00022452"/>
    </source>
</evidence>
<proteinExistence type="inferred from homology"/>
<protein>
    <submittedName>
        <fullName evidence="17">TonB-dependent receptor</fullName>
    </submittedName>
</protein>
<organism evidence="17 18">
    <name type="scientific">Pseudoduganella chitinolytica</name>
    <dbReference type="NCBI Taxonomy" id="34070"/>
    <lineage>
        <taxon>Bacteria</taxon>
        <taxon>Pseudomonadati</taxon>
        <taxon>Pseudomonadota</taxon>
        <taxon>Betaproteobacteria</taxon>
        <taxon>Burkholderiales</taxon>
        <taxon>Oxalobacteraceae</taxon>
        <taxon>Telluria group</taxon>
        <taxon>Pseudoduganella</taxon>
    </lineage>
</organism>
<evidence type="ECO:0000256" key="3">
    <source>
        <dbReference type="ARBA" id="ARBA00022448"/>
    </source>
</evidence>
<keyword evidence="11 12" id="KW-0998">Cell outer membrane</keyword>
<gene>
    <name evidence="17" type="ORF">PX653_11680</name>
</gene>
<sequence length="756" mass="82533">MQTDYKFAAAAARAALGLTFLAVAPAGAQVLNVVLVNGGRPTSLPAQIPTTIEGITAQQIEERINATDSEDALKYLPSLNVRKRFAGDYDHAVLASRASGTGNSARSLVYADGILLSNLLGNGATYTPRWGMVTPEEIERVDVLYGPFSAAYPGNAVGAVVDYQTRMPRKLEGHVRVSGFTQRFKQYATRADYRGAQGSASLGDRAGAFAWWVDVSRLDSDGQPIGFANKPLSAGTAAGPGPATPVTGAVADRNPSGRDWLILGATNQVRTVQDHAKVKLAYDVSPVLRASYTLGWWHNDAERRSTSYLRDVAGNTVTSGTIDVDGRRYQLLPSDFAPARGELEHVMHGLSLKRHAKDVFDWELAYSRYDYRKDRARTATDFVAGPDARGAGNVTDMHGSGWNTVALKGTWRPNAAHVVDLGVQRDAARLRTRVVNSADWIRGTTGRPVSTFNGQTRLEAMYGQDTWRIDDAWKATLGARLERWRAFGGEMSAAGGGLVPFGARSETSWSPKAALAWRASDEWTLKASAGRAVRNPTAAELFQGSIVDERIVNTDPNLRAERSWTGELTAERITGSGSLRATLFHETTRDALYSQPLTATVNTVQNVGRVRTNGLELAQQADDLWLRGLSFNSSLTYADSRIVANDALPASVGKRQPRVPRWRATALASYRFGERWTGTLGARYSGRQYGTLDNSDPNGQTYMGVSDYLVADLRLRYRFDAHWSGALGIDNLGGEKYWAFHPYTQRTVVAELKFDL</sequence>
<keyword evidence="9 12" id="KW-0472">Membrane</keyword>
<dbReference type="Proteomes" id="UP001216510">
    <property type="component" value="Chromosome"/>
</dbReference>
<name>A0ABY8BHQ9_9BURK</name>
<dbReference type="InterPro" id="IPR036942">
    <property type="entry name" value="Beta-barrel_TonB_sf"/>
</dbReference>
<dbReference type="SUPFAM" id="SSF56935">
    <property type="entry name" value="Porins"/>
    <property type="match status" value="1"/>
</dbReference>
<keyword evidence="4 12" id="KW-1134">Transmembrane beta strand</keyword>
<feature type="signal peptide" evidence="14">
    <location>
        <begin position="1"/>
        <end position="28"/>
    </location>
</feature>
<dbReference type="Gene3D" id="2.170.130.10">
    <property type="entry name" value="TonB-dependent receptor, plug domain"/>
    <property type="match status" value="1"/>
</dbReference>
<dbReference type="Pfam" id="PF00593">
    <property type="entry name" value="TonB_dep_Rec_b-barrel"/>
    <property type="match status" value="1"/>
</dbReference>
<dbReference type="EMBL" id="CP119083">
    <property type="protein sequence ID" value="WEF35380.1"/>
    <property type="molecule type" value="Genomic_DNA"/>
</dbReference>
<evidence type="ECO:0000256" key="14">
    <source>
        <dbReference type="SAM" id="SignalP"/>
    </source>
</evidence>
<evidence type="ECO:0000256" key="8">
    <source>
        <dbReference type="ARBA" id="ARBA00023077"/>
    </source>
</evidence>
<dbReference type="CDD" id="cd01347">
    <property type="entry name" value="ligand_gated_channel"/>
    <property type="match status" value="1"/>
</dbReference>
<dbReference type="InterPro" id="IPR000531">
    <property type="entry name" value="Beta-barrel_TonB"/>
</dbReference>
<evidence type="ECO:0000256" key="6">
    <source>
        <dbReference type="ARBA" id="ARBA00022729"/>
    </source>
</evidence>
<keyword evidence="8 13" id="KW-0798">TonB box</keyword>
<dbReference type="PANTHER" id="PTHR30069">
    <property type="entry name" value="TONB-DEPENDENT OUTER MEMBRANE RECEPTOR"/>
    <property type="match status" value="1"/>
</dbReference>
<evidence type="ECO:0000313" key="17">
    <source>
        <dbReference type="EMBL" id="WEF35380.1"/>
    </source>
</evidence>
<dbReference type="PROSITE" id="PS52016">
    <property type="entry name" value="TONB_DEPENDENT_REC_3"/>
    <property type="match status" value="1"/>
</dbReference>
<evidence type="ECO:0000256" key="7">
    <source>
        <dbReference type="ARBA" id="ARBA00023065"/>
    </source>
</evidence>
<keyword evidence="7" id="KW-0406">Ion transport</keyword>
<dbReference type="InterPro" id="IPR039426">
    <property type="entry name" value="TonB-dep_rcpt-like"/>
</dbReference>
<evidence type="ECO:0000256" key="5">
    <source>
        <dbReference type="ARBA" id="ARBA00022692"/>
    </source>
</evidence>
<feature type="domain" description="TonB-dependent receptor plug" evidence="16">
    <location>
        <begin position="47"/>
        <end position="160"/>
    </location>
</feature>
<reference evidence="17 18" key="1">
    <citation type="submission" date="2023-02" db="EMBL/GenBank/DDBJ databases">
        <title>Gemone sequence of Telluria chitinolytica ACM 3522T.</title>
        <authorList>
            <person name="Frediansyah A."/>
            <person name="Miess H."/>
            <person name="Gross H."/>
        </authorList>
    </citation>
    <scope>NUCLEOTIDE SEQUENCE [LARGE SCALE GENOMIC DNA]</scope>
    <source>
        <strain evidence="17 18">ACM 3522</strain>
    </source>
</reference>
<dbReference type="PANTHER" id="PTHR30069:SF53">
    <property type="entry name" value="COLICIN I RECEPTOR-RELATED"/>
    <property type="match status" value="1"/>
</dbReference>
<comment type="similarity">
    <text evidence="2 12 13">Belongs to the TonB-dependent receptor family.</text>
</comment>
<evidence type="ECO:0000259" key="16">
    <source>
        <dbReference type="Pfam" id="PF07715"/>
    </source>
</evidence>
<evidence type="ECO:0000256" key="10">
    <source>
        <dbReference type="ARBA" id="ARBA00023170"/>
    </source>
</evidence>
<evidence type="ECO:0000256" key="11">
    <source>
        <dbReference type="ARBA" id="ARBA00023237"/>
    </source>
</evidence>
<evidence type="ECO:0000256" key="13">
    <source>
        <dbReference type="RuleBase" id="RU003357"/>
    </source>
</evidence>
<dbReference type="Pfam" id="PF07715">
    <property type="entry name" value="Plug"/>
    <property type="match status" value="1"/>
</dbReference>
<evidence type="ECO:0000313" key="18">
    <source>
        <dbReference type="Proteomes" id="UP001216510"/>
    </source>
</evidence>
<evidence type="ECO:0000256" key="1">
    <source>
        <dbReference type="ARBA" id="ARBA00004571"/>
    </source>
</evidence>
<keyword evidence="6 14" id="KW-0732">Signal</keyword>
<accession>A0ABY8BHQ9</accession>
<evidence type="ECO:0000256" key="12">
    <source>
        <dbReference type="PROSITE-ProRule" id="PRU01360"/>
    </source>
</evidence>
<comment type="subcellular location">
    <subcellularLocation>
        <location evidence="1 12">Cell outer membrane</location>
        <topology evidence="1 12">Multi-pass membrane protein</topology>
    </subcellularLocation>
</comment>
<evidence type="ECO:0000256" key="9">
    <source>
        <dbReference type="ARBA" id="ARBA00023136"/>
    </source>
</evidence>
<keyword evidence="3 12" id="KW-0813">Transport</keyword>
<dbReference type="RefSeq" id="WP_277418042.1">
    <property type="nucleotide sequence ID" value="NZ_CP119083.1"/>
</dbReference>
<evidence type="ECO:0000259" key="15">
    <source>
        <dbReference type="Pfam" id="PF00593"/>
    </source>
</evidence>
<dbReference type="Gene3D" id="2.40.170.20">
    <property type="entry name" value="TonB-dependent receptor, beta-barrel domain"/>
    <property type="match status" value="1"/>
</dbReference>
<dbReference type="InterPro" id="IPR012910">
    <property type="entry name" value="Plug_dom"/>
</dbReference>
<evidence type="ECO:0000256" key="2">
    <source>
        <dbReference type="ARBA" id="ARBA00009810"/>
    </source>
</evidence>
<keyword evidence="10 17" id="KW-0675">Receptor</keyword>
<feature type="domain" description="TonB-dependent receptor-like beta-barrel" evidence="15">
    <location>
        <begin position="313"/>
        <end position="732"/>
    </location>
</feature>
<dbReference type="InterPro" id="IPR037066">
    <property type="entry name" value="Plug_dom_sf"/>
</dbReference>
<keyword evidence="18" id="KW-1185">Reference proteome</keyword>